<feature type="transmembrane region" description="Helical" evidence="6">
    <location>
        <begin position="348"/>
        <end position="367"/>
    </location>
</feature>
<keyword evidence="9" id="KW-1185">Reference proteome</keyword>
<evidence type="ECO:0000313" key="9">
    <source>
        <dbReference type="Proteomes" id="UP001592581"/>
    </source>
</evidence>
<feature type="transmembrane region" description="Helical" evidence="6">
    <location>
        <begin position="227"/>
        <end position="255"/>
    </location>
</feature>
<dbReference type="RefSeq" id="WP_380563529.1">
    <property type="nucleotide sequence ID" value="NZ_JBEUKS010000002.1"/>
</dbReference>
<dbReference type="Proteomes" id="UP001592581">
    <property type="component" value="Unassembled WGS sequence"/>
</dbReference>
<feature type="transmembrane region" description="Helical" evidence="6">
    <location>
        <begin position="166"/>
        <end position="186"/>
    </location>
</feature>
<comment type="caution">
    <text evidence="8">The sequence shown here is derived from an EMBL/GenBank/DDBJ whole genome shotgun (WGS) entry which is preliminary data.</text>
</comment>
<evidence type="ECO:0000256" key="6">
    <source>
        <dbReference type="SAM" id="Phobius"/>
    </source>
</evidence>
<sequence>MNLAAAESVNSNLAHISNVLIYSSMAVYLFAFLAYTAEWTFGGRSRVARQSAALSARPGESVATAVAEAEAAASTAAPTVSVSVAKAGGGTTTLTRTVAAKAGKVDIVAKGDSAPPVEGAGASGGDEQADRLGRIAVSLTTLAALLQLGGVVTRGMSAGRPPWGNLYEFTCAMTLVAVMVFLGLLYSGRDVRWLGLPLMLGVLTGLGVAVTVLYAASEQLVPALHSYWLWIHVSGAMICGGALYAGAITAAMYLCRDVYDSAMAKGRWTGGGFFDTVADRLKLGRPFRWWVAVWSDVCGRMPSAATLDRLSYRINAIVFPLWTFTIVAGAIWAESAWGHYWQWDPTETWAFITWVVYACYLHARATAGWKGRKAAVLALVAFSCYLINAYGVSIFINGVHSYAGL</sequence>
<evidence type="ECO:0000256" key="1">
    <source>
        <dbReference type="ARBA" id="ARBA00004141"/>
    </source>
</evidence>
<dbReference type="NCBIfam" id="TIGR03144">
    <property type="entry name" value="cytochr_II_ccsB"/>
    <property type="match status" value="1"/>
</dbReference>
<dbReference type="PANTHER" id="PTHR30071:SF1">
    <property type="entry name" value="CYTOCHROME B_B6 PROTEIN-RELATED"/>
    <property type="match status" value="1"/>
</dbReference>
<dbReference type="InterPro" id="IPR002541">
    <property type="entry name" value="Cyt_c_assembly"/>
</dbReference>
<evidence type="ECO:0000256" key="3">
    <source>
        <dbReference type="ARBA" id="ARBA00022748"/>
    </source>
</evidence>
<keyword evidence="3" id="KW-0201">Cytochrome c-type biogenesis</keyword>
<feature type="transmembrane region" description="Helical" evidence="6">
    <location>
        <begin position="374"/>
        <end position="396"/>
    </location>
</feature>
<evidence type="ECO:0000256" key="2">
    <source>
        <dbReference type="ARBA" id="ARBA00022692"/>
    </source>
</evidence>
<organism evidence="8 9">
    <name type="scientific">Streptacidiphilus jeojiensis</name>
    <dbReference type="NCBI Taxonomy" id="3229225"/>
    <lineage>
        <taxon>Bacteria</taxon>
        <taxon>Bacillati</taxon>
        <taxon>Actinomycetota</taxon>
        <taxon>Actinomycetes</taxon>
        <taxon>Kitasatosporales</taxon>
        <taxon>Streptomycetaceae</taxon>
        <taxon>Streptacidiphilus</taxon>
    </lineage>
</organism>
<keyword evidence="5 6" id="KW-0472">Membrane</keyword>
<evidence type="ECO:0000256" key="5">
    <source>
        <dbReference type="ARBA" id="ARBA00023136"/>
    </source>
</evidence>
<protein>
    <submittedName>
        <fullName evidence="8">C-type cytochrome biogenesis protein CcsB</fullName>
    </submittedName>
</protein>
<evidence type="ECO:0000259" key="7">
    <source>
        <dbReference type="Pfam" id="PF01578"/>
    </source>
</evidence>
<comment type="subcellular location">
    <subcellularLocation>
        <location evidence="1">Membrane</location>
        <topology evidence="1">Multi-pass membrane protein</topology>
    </subcellularLocation>
</comment>
<gene>
    <name evidence="8" type="primary">ccsB</name>
    <name evidence="8" type="ORF">ABUW04_06505</name>
</gene>
<dbReference type="PANTHER" id="PTHR30071">
    <property type="entry name" value="HEME EXPORTER PROTEIN C"/>
    <property type="match status" value="1"/>
</dbReference>
<accession>A0ABV6XI15</accession>
<feature type="transmembrane region" description="Helical" evidence="6">
    <location>
        <begin position="310"/>
        <end position="333"/>
    </location>
</feature>
<evidence type="ECO:0000313" key="8">
    <source>
        <dbReference type="EMBL" id="MFC1437906.1"/>
    </source>
</evidence>
<feature type="transmembrane region" description="Helical" evidence="6">
    <location>
        <begin position="193"/>
        <end position="215"/>
    </location>
</feature>
<name>A0ABV6XI15_9ACTN</name>
<dbReference type="EMBL" id="JBEUKS010000002">
    <property type="protein sequence ID" value="MFC1437906.1"/>
    <property type="molecule type" value="Genomic_DNA"/>
</dbReference>
<dbReference type="InterPro" id="IPR045062">
    <property type="entry name" value="Cyt_c_biogenesis_CcsA/CcmC"/>
</dbReference>
<proteinExistence type="predicted"/>
<feature type="domain" description="Cytochrome c assembly protein" evidence="7">
    <location>
        <begin position="163"/>
        <end position="400"/>
    </location>
</feature>
<feature type="transmembrane region" description="Helical" evidence="6">
    <location>
        <begin position="135"/>
        <end position="154"/>
    </location>
</feature>
<reference evidence="8 9" key="1">
    <citation type="submission" date="2024-06" db="EMBL/GenBank/DDBJ databases">
        <authorList>
            <person name="Lee S.D."/>
        </authorList>
    </citation>
    <scope>NUCLEOTIDE SEQUENCE [LARGE SCALE GENOMIC DNA]</scope>
    <source>
        <strain evidence="8 9">N1-10</strain>
    </source>
</reference>
<feature type="transmembrane region" description="Helical" evidence="6">
    <location>
        <begin position="20"/>
        <end position="41"/>
    </location>
</feature>
<evidence type="ECO:0000256" key="4">
    <source>
        <dbReference type="ARBA" id="ARBA00022989"/>
    </source>
</evidence>
<dbReference type="InterPro" id="IPR017562">
    <property type="entry name" value="Cyt_c_biogenesis_CcsA"/>
</dbReference>
<dbReference type="Pfam" id="PF01578">
    <property type="entry name" value="Cytochrom_C_asm"/>
    <property type="match status" value="1"/>
</dbReference>
<keyword evidence="4 6" id="KW-1133">Transmembrane helix</keyword>
<keyword evidence="2 6" id="KW-0812">Transmembrane</keyword>